<name>A0ABX0P9A8_9BURK</name>
<keyword evidence="1" id="KW-0732">Signal</keyword>
<dbReference type="InterPro" id="IPR013424">
    <property type="entry name" value="Ice-binding_C"/>
</dbReference>
<dbReference type="RefSeq" id="WP_166856682.1">
    <property type="nucleotide sequence ID" value="NZ_JAAQOM010000002.1"/>
</dbReference>
<evidence type="ECO:0000256" key="1">
    <source>
        <dbReference type="SAM" id="SignalP"/>
    </source>
</evidence>
<organism evidence="3 4">
    <name type="scientific">Telluria antibiotica</name>
    <dbReference type="NCBI Taxonomy" id="2717319"/>
    <lineage>
        <taxon>Bacteria</taxon>
        <taxon>Pseudomonadati</taxon>
        <taxon>Pseudomonadota</taxon>
        <taxon>Betaproteobacteria</taxon>
        <taxon>Burkholderiales</taxon>
        <taxon>Oxalobacteraceae</taxon>
        <taxon>Telluria group</taxon>
        <taxon>Telluria</taxon>
    </lineage>
</organism>
<evidence type="ECO:0000259" key="2">
    <source>
        <dbReference type="Pfam" id="PF07589"/>
    </source>
</evidence>
<reference evidence="3 4" key="1">
    <citation type="submission" date="2020-03" db="EMBL/GenBank/DDBJ databases">
        <title>Genome sequence of strain Massilia sp. TW-1.</title>
        <authorList>
            <person name="Chaudhary D.K."/>
        </authorList>
    </citation>
    <scope>NUCLEOTIDE SEQUENCE [LARGE SCALE GENOMIC DNA]</scope>
    <source>
        <strain evidence="3 4">TW-1</strain>
    </source>
</reference>
<keyword evidence="4" id="KW-1185">Reference proteome</keyword>
<proteinExistence type="predicted"/>
<comment type="caution">
    <text evidence="3">The sequence shown here is derived from an EMBL/GenBank/DDBJ whole genome shotgun (WGS) entry which is preliminary data.</text>
</comment>
<feature type="chain" id="PRO_5047386196" evidence="1">
    <location>
        <begin position="24"/>
        <end position="252"/>
    </location>
</feature>
<feature type="signal peptide" evidence="1">
    <location>
        <begin position="1"/>
        <end position="23"/>
    </location>
</feature>
<evidence type="ECO:0000313" key="4">
    <source>
        <dbReference type="Proteomes" id="UP000716322"/>
    </source>
</evidence>
<feature type="domain" description="Ice-binding protein C-terminal" evidence="2">
    <location>
        <begin position="227"/>
        <end position="248"/>
    </location>
</feature>
<dbReference type="EMBL" id="JAAQOM010000002">
    <property type="protein sequence ID" value="NIA52780.1"/>
    <property type="molecule type" value="Genomic_DNA"/>
</dbReference>
<accession>A0ABX0P9A8</accession>
<evidence type="ECO:0000313" key="3">
    <source>
        <dbReference type="EMBL" id="NIA52780.1"/>
    </source>
</evidence>
<protein>
    <submittedName>
        <fullName evidence="3">PEP-CTERM sorting domain-containing protein</fullName>
    </submittedName>
</protein>
<dbReference type="Pfam" id="PF07589">
    <property type="entry name" value="PEP-CTERM"/>
    <property type="match status" value="1"/>
</dbReference>
<gene>
    <name evidence="3" type="ORF">HAV22_03825</name>
</gene>
<sequence>MKSTILKVALTTAILTGASPAFADLIYADGTTVKGTGLGAVQTVVTVQDNNRKGGTDNGTESGCVTYSGILANPTYACQMSLQGGDNTAGSAGNNTYLLSSIAGLTSAAQLGLVVNVSEGAPTNDATLTDLYLSLYNMTLGTTKYFAYTGPDLVLKDTDGVGVSGKHTFILDSTQALAAKAFCPVLSNCVVAGGIQFAFGTTQATPETMYIGAFKGEGGGDSGGGEAPEPASIALFGAGLLALRGMRRQPKK</sequence>
<dbReference type="Proteomes" id="UP000716322">
    <property type="component" value="Unassembled WGS sequence"/>
</dbReference>
<dbReference type="NCBIfam" id="TIGR02595">
    <property type="entry name" value="PEP_CTERM"/>
    <property type="match status" value="1"/>
</dbReference>